<evidence type="ECO:0000256" key="3">
    <source>
        <dbReference type="ARBA" id="ARBA00009714"/>
    </source>
</evidence>
<protein>
    <recommendedName>
        <fullName evidence="4">Autophagy-related protein 2</fullName>
    </recommendedName>
</protein>
<feature type="compositionally biased region" description="Low complexity" evidence="13">
    <location>
        <begin position="299"/>
        <end position="313"/>
    </location>
</feature>
<reference evidence="15" key="1">
    <citation type="journal article" date="2014" name="Proc. Natl. Acad. Sci. U.S.A.">
        <title>Extensive sampling of basidiomycete genomes demonstrates inadequacy of the white-rot/brown-rot paradigm for wood decay fungi.</title>
        <authorList>
            <person name="Riley R."/>
            <person name="Salamov A.A."/>
            <person name="Brown D.W."/>
            <person name="Nagy L.G."/>
            <person name="Floudas D."/>
            <person name="Held B.W."/>
            <person name="Levasseur A."/>
            <person name="Lombard V."/>
            <person name="Morin E."/>
            <person name="Otillar R."/>
            <person name="Lindquist E.A."/>
            <person name="Sun H."/>
            <person name="LaButti K.M."/>
            <person name="Schmutz J."/>
            <person name="Jabbour D."/>
            <person name="Luo H."/>
            <person name="Baker S.E."/>
            <person name="Pisabarro A.G."/>
            <person name="Walton J.D."/>
            <person name="Blanchette R.A."/>
            <person name="Henrissat B."/>
            <person name="Martin F."/>
            <person name="Cullen D."/>
            <person name="Hibbett D.S."/>
            <person name="Grigoriev I.V."/>
        </authorList>
    </citation>
    <scope>NUCLEOTIDE SEQUENCE [LARGE SCALE GENOMIC DNA]</scope>
    <source>
        <strain evidence="15">CBS 339.88</strain>
    </source>
</reference>
<dbReference type="GO" id="GO:0061709">
    <property type="term" value="P:reticulophagy"/>
    <property type="evidence" value="ECO:0007669"/>
    <property type="project" value="TreeGrafter"/>
</dbReference>
<dbReference type="GO" id="GO:0000045">
    <property type="term" value="P:autophagosome assembly"/>
    <property type="evidence" value="ECO:0007669"/>
    <property type="project" value="TreeGrafter"/>
</dbReference>
<feature type="region of interest" description="Disordered" evidence="13">
    <location>
        <begin position="295"/>
        <end position="315"/>
    </location>
</feature>
<evidence type="ECO:0000256" key="5">
    <source>
        <dbReference type="ARBA" id="ARBA00022448"/>
    </source>
</evidence>
<dbReference type="GO" id="GO:0032266">
    <property type="term" value="F:phosphatidylinositol-3-phosphate binding"/>
    <property type="evidence" value="ECO:0007669"/>
    <property type="project" value="TreeGrafter"/>
</dbReference>
<dbReference type="GO" id="GO:0061723">
    <property type="term" value="P:glycophagy"/>
    <property type="evidence" value="ECO:0007669"/>
    <property type="project" value="TreeGrafter"/>
</dbReference>
<comment type="catalytic activity">
    <reaction evidence="12">
        <text>a 1,2-diacyl-sn-glycero-3-phosphocholine(in) = a 1,2-diacyl-sn-glycero-3-phosphocholine(out)</text>
        <dbReference type="Rhea" id="RHEA:38571"/>
        <dbReference type="ChEBI" id="CHEBI:57643"/>
    </reaction>
</comment>
<comment type="subcellular location">
    <subcellularLocation>
        <location evidence="1">Endoplasmic reticulum membrane</location>
        <topology evidence="1">Peripheral membrane protein</topology>
    </subcellularLocation>
    <subcellularLocation>
        <location evidence="2">Preautophagosomal structure membrane</location>
        <topology evidence="2">Peripheral membrane protein</topology>
    </subcellularLocation>
</comment>
<dbReference type="InterPro" id="IPR026849">
    <property type="entry name" value="ATG2"/>
</dbReference>
<gene>
    <name evidence="14" type="ORF">GALMADRAFT_276398</name>
</gene>
<feature type="compositionally biased region" description="Polar residues" evidence="13">
    <location>
        <begin position="1544"/>
        <end position="1558"/>
    </location>
</feature>
<comment type="catalytic activity">
    <reaction evidence="11">
        <text>a 1,2-diacyl-sn-glycero-3-phosphoethanolamine(in) = a 1,2-diacyl-sn-glycero-3-phosphoethanolamine(out)</text>
        <dbReference type="Rhea" id="RHEA:38895"/>
        <dbReference type="ChEBI" id="CHEBI:64612"/>
    </reaction>
</comment>
<dbReference type="EMBL" id="KL142370">
    <property type="protein sequence ID" value="KDR81673.1"/>
    <property type="molecule type" value="Genomic_DNA"/>
</dbReference>
<evidence type="ECO:0000256" key="2">
    <source>
        <dbReference type="ARBA" id="ARBA00004623"/>
    </source>
</evidence>
<dbReference type="GO" id="GO:0034727">
    <property type="term" value="P:piecemeal microautophagy of the nucleus"/>
    <property type="evidence" value="ECO:0007669"/>
    <property type="project" value="TreeGrafter"/>
</dbReference>
<evidence type="ECO:0000313" key="14">
    <source>
        <dbReference type="EMBL" id="KDR81673.1"/>
    </source>
</evidence>
<feature type="region of interest" description="Disordered" evidence="13">
    <location>
        <begin position="328"/>
        <end position="384"/>
    </location>
</feature>
<dbReference type="HOGENOM" id="CLU_000795_0_0_1"/>
<keyword evidence="15" id="KW-1185">Reference proteome</keyword>
<dbReference type="GO" id="GO:0061908">
    <property type="term" value="C:phagophore"/>
    <property type="evidence" value="ECO:0007669"/>
    <property type="project" value="TreeGrafter"/>
</dbReference>
<feature type="region of interest" description="Disordered" evidence="13">
    <location>
        <begin position="1544"/>
        <end position="1571"/>
    </location>
</feature>
<evidence type="ECO:0000256" key="13">
    <source>
        <dbReference type="SAM" id="MobiDB-lite"/>
    </source>
</evidence>
<evidence type="ECO:0000256" key="6">
    <source>
        <dbReference type="ARBA" id="ARBA00022824"/>
    </source>
</evidence>
<keyword evidence="8" id="KW-0445">Lipid transport</keyword>
<dbReference type="Pfam" id="PF13329">
    <property type="entry name" value="ATG2_CAD"/>
    <property type="match status" value="1"/>
</dbReference>
<accession>A0A067TRR6</accession>
<comment type="similarity">
    <text evidence="3">Belongs to the ATG2 family.</text>
</comment>
<feature type="compositionally biased region" description="Polar residues" evidence="13">
    <location>
        <begin position="654"/>
        <end position="680"/>
    </location>
</feature>
<dbReference type="GO" id="GO:0006869">
    <property type="term" value="P:lipid transport"/>
    <property type="evidence" value="ECO:0007669"/>
    <property type="project" value="UniProtKB-KW"/>
</dbReference>
<evidence type="ECO:0000313" key="15">
    <source>
        <dbReference type="Proteomes" id="UP000027222"/>
    </source>
</evidence>
<dbReference type="OrthoDB" id="18982at2759"/>
<keyword evidence="7" id="KW-0072">Autophagy</keyword>
<keyword evidence="6" id="KW-0256">Endoplasmic reticulum</keyword>
<keyword evidence="9" id="KW-0472">Membrane</keyword>
<evidence type="ECO:0000256" key="4">
    <source>
        <dbReference type="ARBA" id="ARBA00018070"/>
    </source>
</evidence>
<dbReference type="GO" id="GO:0000422">
    <property type="term" value="P:autophagy of mitochondrion"/>
    <property type="evidence" value="ECO:0007669"/>
    <property type="project" value="TreeGrafter"/>
</dbReference>
<keyword evidence="5" id="KW-0813">Transport</keyword>
<dbReference type="GO" id="GO:0043495">
    <property type="term" value="F:protein-membrane adaptor activity"/>
    <property type="evidence" value="ECO:0007669"/>
    <property type="project" value="TreeGrafter"/>
</dbReference>
<evidence type="ECO:0000256" key="10">
    <source>
        <dbReference type="ARBA" id="ARBA00024479"/>
    </source>
</evidence>
<proteinExistence type="inferred from homology"/>
<dbReference type="PANTHER" id="PTHR13190">
    <property type="entry name" value="AUTOPHAGY-RELATED 2, ISOFORM A"/>
    <property type="match status" value="1"/>
</dbReference>
<feature type="compositionally biased region" description="Basic residues" evidence="13">
    <location>
        <begin position="1560"/>
        <end position="1571"/>
    </location>
</feature>
<evidence type="ECO:0000256" key="11">
    <source>
        <dbReference type="ARBA" id="ARBA00024615"/>
    </source>
</evidence>
<evidence type="ECO:0000256" key="8">
    <source>
        <dbReference type="ARBA" id="ARBA00023055"/>
    </source>
</evidence>
<name>A0A067TRR6_GALM3</name>
<feature type="compositionally biased region" description="Low complexity" evidence="13">
    <location>
        <begin position="328"/>
        <end position="353"/>
    </location>
</feature>
<dbReference type="GO" id="GO:0005789">
    <property type="term" value="C:endoplasmic reticulum membrane"/>
    <property type="evidence" value="ECO:0007669"/>
    <property type="project" value="UniProtKB-SubCell"/>
</dbReference>
<organism evidence="14 15">
    <name type="scientific">Galerina marginata (strain CBS 339.88)</name>
    <dbReference type="NCBI Taxonomy" id="685588"/>
    <lineage>
        <taxon>Eukaryota</taxon>
        <taxon>Fungi</taxon>
        <taxon>Dikarya</taxon>
        <taxon>Basidiomycota</taxon>
        <taxon>Agaricomycotina</taxon>
        <taxon>Agaricomycetes</taxon>
        <taxon>Agaricomycetidae</taxon>
        <taxon>Agaricales</taxon>
        <taxon>Agaricineae</taxon>
        <taxon>Strophariaceae</taxon>
        <taxon>Galerina</taxon>
    </lineage>
</organism>
<dbReference type="GO" id="GO:0034045">
    <property type="term" value="C:phagophore assembly site membrane"/>
    <property type="evidence" value="ECO:0007669"/>
    <property type="project" value="UniProtKB-SubCell"/>
</dbReference>
<feature type="region of interest" description="Disordered" evidence="13">
    <location>
        <begin position="775"/>
        <end position="797"/>
    </location>
</feature>
<feature type="region of interest" description="Disordered" evidence="13">
    <location>
        <begin position="654"/>
        <end position="684"/>
    </location>
</feature>
<evidence type="ECO:0000256" key="9">
    <source>
        <dbReference type="ARBA" id="ARBA00023136"/>
    </source>
</evidence>
<dbReference type="STRING" id="685588.A0A067TRR6"/>
<sequence>MAWYSSWIPGLPSFNFAIPTSIQGRFLSFVLKKSLGHLLKPGQLDHHQIDSQIGSGYVQVNDLQLNPEAINTYLEGLPLALYSGTISSIKARIPWPNPLASTLGFSLKSLHLVIHVVPFADHRPGPNVDLTESVASVAETFIHQELSPAEEASLWQSLHQEGGMHSSYEKAPTVPGGLGDSIAQEESPNVFDTDPAGVSVFASLIERFLARFEFDAQDIKITLLHPENIQLNLCLGEIQYHTDGKTGTPASLPRSNLGEGEKRTLSVSGVTLSSHNLIPTAKPSFFHTTVDFPASNSPSVATSRPHSRSSSESSIDEATQFMMSQSLAALPPRPPSSTGSASSSMYESAISSANMHSSQDNVKDNGPDIPSQASPPNSFPENPEEKGYFVDAVVDVGETLLSFGSQPILLHLITPSPEVKTSEDDDPFLTSTEPDTKIVDGFQVAISVGIIACAIGPWQIKSLLRLGQALFPSTGAPPDESRFKETSQPPALKINTQVCGIVLLLLSSITDERNNISIAPHLAGFLDKPLVPPSLEQGYTRVYLDTISASLAVSNAEDQLKRNTISANTLVHHFNSSIADLSIFSFMTEPESRRTSSLSAFPILLTDVHLPSQYPGPHLHPHASQPYPDLPIFDVIDWTDNMCRNFGTKLTQWRCQPPKSSSRFKPNSDARNTPSATETPTAVAHPAVRIVGRRLANINKRKQGETEVTESLEMHIAPLNIRIDLEHLLRPGGLLSFFEDSLPLETNVSDRVSVSSEETVDMYTSKWNIAGKGKTAQVPTFDDPTHRSSPNSTIPGFRGNSTLSVDFPVVRLAIRCPPPQFEDRSGTLIVDLHDIALATGPKLAKASARFSSDPVSPTNDVGLSEDAILLRTEFSRAVIACSTVRATTAFAFASIGPLTDDEYSSNAEEIIDFPSLKPRISVLRPNIRKLGTTPVFALSVDLPALHVDVSKPGFDALQYWADDISQLLEHLSATSTDETEGGYGDSRDTSLIGSRFFTRSRSGSGSALSTGASEGAASVVKLTITEAFIKIMVPRTDTEKSVSRSFDVKASDVDILVELNLDNKQQTILTVGLMDLVIENTEPRGRSQRFLSLTSPHSLSVAPKSIVKLRFITSTIPGLNTKETRIKLTLCGFTYSFFPDVHWISDLAAFAKNPPGTFESVIPSDRTRIFVKILDGSIRLLAPENAGAIVSHIQELDFSTDVVGDSRDSSFHILATALAILAIDNTHDQEAQADTPSSVRGLSTWTAVGYALLAEISDLDMKVVNQLNSHPLWKVIISRIIFRLHLCADTMMAVTAFIHDFGGLFKPAEEGTPDISARGPALVNQQSPKEGNTLMSSVEDLAFKRIPEVGAAPDMIYDDLPTNLDYLDESVGIAAGLRELREDDLDEFDHEEIDISGATDDPSVISKIGGETIKIFEPQGLEAIEDYFLTTPPDKSPGISYAGNPNLSVRVLDGHFTLFLYDGYDWARTRKTIEEEVKEMRKRLAKIRQLVANGQIQDPAIEDTSALLFNSVHIGLDQDDNVLGEPSALIAAIDEELRDDLETASQSSWQSLRPTSTPKPRVRSTRVHGKRLTRSKAPSMEFCFAGLRAEFDQYQQDDPLVSRTFVTVRDLEILDHIKTSTWKKFLTELRSDSRGNIRETESNMVRIELRGVRPVPGNSSEEARLKAKILPLRLYVDQDAVDFLKKFFSFKDSHASNSGAPSSEGEAYIQLAEIFPIDLKLDYKPRRVDYGALMEGRTIELMNFFHFDGAEMTLRHITLAGVTGWPRLFEMLNDLWTPDVKATQLVEVISGVAPIRSIVNVGSGVADLILLPIAQYKKDGRIVRGVQKGATAFVKSTAIEAIKMGAKLATGTQVILEQTEGVFGGRFETPITAEPVQVPFGDDLNFENEDDDESGDLMSKYAQQPADLKEGVQSAYKSLQRNFSSAAQTILAVPMEVYDRSGNESQLQSLSL</sequence>
<dbReference type="PANTHER" id="PTHR13190:SF1">
    <property type="entry name" value="AUTOPHAGY-RELATED 2, ISOFORM A"/>
    <property type="match status" value="1"/>
</dbReference>
<evidence type="ECO:0000256" key="12">
    <source>
        <dbReference type="ARBA" id="ARBA00024631"/>
    </source>
</evidence>
<evidence type="ECO:0000256" key="7">
    <source>
        <dbReference type="ARBA" id="ARBA00023006"/>
    </source>
</evidence>
<evidence type="ECO:0000256" key="1">
    <source>
        <dbReference type="ARBA" id="ARBA00004406"/>
    </source>
</evidence>
<dbReference type="Proteomes" id="UP000027222">
    <property type="component" value="Unassembled WGS sequence"/>
</dbReference>
<feature type="compositionally biased region" description="Polar residues" evidence="13">
    <location>
        <begin position="787"/>
        <end position="797"/>
    </location>
</feature>
<comment type="catalytic activity">
    <reaction evidence="10">
        <text>a 1,2-diacyl-sn-glycero-3-phospho-L-serine(in) = a 1,2-diacyl-sn-glycero-3-phospho-L-serine(out)</text>
        <dbReference type="Rhea" id="RHEA:38663"/>
        <dbReference type="ChEBI" id="CHEBI:57262"/>
    </reaction>
</comment>